<dbReference type="Proteomes" id="UP000482634">
    <property type="component" value="Unassembled WGS sequence"/>
</dbReference>
<dbReference type="EMBL" id="JAAHBV010000219">
    <property type="protein sequence ID" value="NER60383.1"/>
    <property type="molecule type" value="Genomic_DNA"/>
</dbReference>
<organism evidence="2 4">
    <name type="scientific">Pseudomonas brassicae</name>
    <dbReference type="NCBI Taxonomy" id="2708063"/>
    <lineage>
        <taxon>Bacteria</taxon>
        <taxon>Pseudomonadati</taxon>
        <taxon>Pseudomonadota</taxon>
        <taxon>Gammaproteobacteria</taxon>
        <taxon>Pseudomonadales</taxon>
        <taxon>Pseudomonadaceae</taxon>
        <taxon>Pseudomonas</taxon>
    </lineage>
</organism>
<dbReference type="SUPFAM" id="SSF141571">
    <property type="entry name" value="Pentapeptide repeat-like"/>
    <property type="match status" value="1"/>
</dbReference>
<dbReference type="PANTHER" id="PTHR14136:SF17">
    <property type="entry name" value="BTB_POZ DOMAIN-CONTAINING PROTEIN KCTD9"/>
    <property type="match status" value="1"/>
</dbReference>
<gene>
    <name evidence="1" type="ORF">G3435_11050</name>
    <name evidence="2" type="ORF">G3436_00475</name>
</gene>
<dbReference type="Proteomes" id="UP000480410">
    <property type="component" value="Unassembled WGS sequence"/>
</dbReference>
<dbReference type="PANTHER" id="PTHR14136">
    <property type="entry name" value="BTB_POZ DOMAIN-CONTAINING PROTEIN KCTD9"/>
    <property type="match status" value="1"/>
</dbReference>
<dbReference type="EMBL" id="JAAHBU010000004">
    <property type="protein sequence ID" value="NER62662.1"/>
    <property type="molecule type" value="Genomic_DNA"/>
</dbReference>
<accession>A0A6B3NH52</accession>
<evidence type="ECO:0000313" key="1">
    <source>
        <dbReference type="EMBL" id="NER60383.1"/>
    </source>
</evidence>
<comment type="caution">
    <text evidence="2">The sequence shown here is derived from an EMBL/GenBank/DDBJ whole genome shotgun (WGS) entry which is preliminary data.</text>
</comment>
<dbReference type="Pfam" id="PF00805">
    <property type="entry name" value="Pentapeptide"/>
    <property type="match status" value="3"/>
</dbReference>
<dbReference type="Pfam" id="PF13599">
    <property type="entry name" value="Pentapeptide_4"/>
    <property type="match status" value="1"/>
</dbReference>
<evidence type="ECO:0000313" key="2">
    <source>
        <dbReference type="EMBL" id="NER62662.1"/>
    </source>
</evidence>
<dbReference type="InterPro" id="IPR051082">
    <property type="entry name" value="Pentapeptide-BTB/POZ_domain"/>
</dbReference>
<evidence type="ECO:0000313" key="4">
    <source>
        <dbReference type="Proteomes" id="UP000482634"/>
    </source>
</evidence>
<accession>A0A6M0CVG4</accession>
<reference evidence="3 4" key="1">
    <citation type="submission" date="2020-02" db="EMBL/GenBank/DDBJ databases">
        <title>Broccoli isolated Pseudomonas sp.</title>
        <authorList>
            <person name="Fujikawa T."/>
            <person name="Sawada H."/>
        </authorList>
    </citation>
    <scope>NUCLEOTIDE SEQUENCE [LARGE SCALE GENOMIC DNA]</scope>
    <source>
        <strain evidence="2 4">MAFF212427</strain>
        <strain evidence="1 3">MAFF212428</strain>
    </source>
</reference>
<name>A0A6B3NH52_9PSED</name>
<dbReference type="Gene3D" id="2.160.20.80">
    <property type="entry name" value="E3 ubiquitin-protein ligase SopA"/>
    <property type="match status" value="2"/>
</dbReference>
<dbReference type="InterPro" id="IPR001646">
    <property type="entry name" value="5peptide_repeat"/>
</dbReference>
<keyword evidence="4" id="KW-1185">Reference proteome</keyword>
<protein>
    <submittedName>
        <fullName evidence="2">Pentapeptide repeat-containing protein</fullName>
    </submittedName>
</protein>
<proteinExistence type="predicted"/>
<dbReference type="AlphaFoldDB" id="A0A6B3NH52"/>
<evidence type="ECO:0000313" key="3">
    <source>
        <dbReference type="Proteomes" id="UP000480410"/>
    </source>
</evidence>
<sequence length="232" mass="25374">MHTEHDYRRIDSSDLSSTCLAELTQGQQHPLWFSAVDFSEQDLSRINLSGARFERCLFAGTNLTAAQLDATEWLNCKAAHAVFRASTLVDARFVGSDLNNTRWQHSKLAHASFTGCKLTGANFADAATLGLNFSDCVLRSASLSGMSFYKSQLHSLDFAEADLSYCDFRHAVFVEAGSLSLARVNNARFDHADLREASLDGLRLVDAKLFKGATISKSQAAMLLSGLGLTVR</sequence>